<name>A0ACD0NR56_9BASI</name>
<reference evidence="1 2" key="1">
    <citation type="journal article" date="2018" name="Mol. Biol. Evol.">
        <title>Broad Genomic Sampling Reveals a Smut Pathogenic Ancestry of the Fungal Clade Ustilaginomycotina.</title>
        <authorList>
            <person name="Kijpornyongpan T."/>
            <person name="Mondo S.J."/>
            <person name="Barry K."/>
            <person name="Sandor L."/>
            <person name="Lee J."/>
            <person name="Lipzen A."/>
            <person name="Pangilinan J."/>
            <person name="LaButti K."/>
            <person name="Hainaut M."/>
            <person name="Henrissat B."/>
            <person name="Grigoriev I.V."/>
            <person name="Spatafora J.W."/>
            <person name="Aime M.C."/>
        </authorList>
    </citation>
    <scope>NUCLEOTIDE SEQUENCE [LARGE SCALE GENOMIC DNA]</scope>
    <source>
        <strain evidence="1 2">SA 807</strain>
    </source>
</reference>
<evidence type="ECO:0000313" key="2">
    <source>
        <dbReference type="Proteomes" id="UP000245626"/>
    </source>
</evidence>
<organism evidence="1 2">
    <name type="scientific">Violaceomyces palustris</name>
    <dbReference type="NCBI Taxonomy" id="1673888"/>
    <lineage>
        <taxon>Eukaryota</taxon>
        <taxon>Fungi</taxon>
        <taxon>Dikarya</taxon>
        <taxon>Basidiomycota</taxon>
        <taxon>Ustilaginomycotina</taxon>
        <taxon>Ustilaginomycetes</taxon>
        <taxon>Violaceomycetales</taxon>
        <taxon>Violaceomycetaceae</taxon>
        <taxon>Violaceomyces</taxon>
    </lineage>
</organism>
<accession>A0ACD0NR56</accession>
<keyword evidence="2" id="KW-1185">Reference proteome</keyword>
<sequence length="670" mass="75128">MSALSLARPRPSSSSLCQLLSLTSTSSAHSSQPSSSRCPASAIPATTQCRNQFQPPPPLLRASSPFITSPNPSEATTRSYHAATPTAGIGSDIHDPHSLTIGISQSQGLPLFRASSDQLELLQSPSQFYNTLKERILSARKRIFISSLYIGKEEKPLIQALRKSLSRRPELRLVILTDALRSTREARPKPSTASLLANLERDFPDQVHLRLYHTPKLKGLVKRLVGRRFNEGWGLQHMKIYGFDDDVIMSGANLSNDYFTNRMDRYMLIRSHAKLADYLDSLVLLVSRFSYRLVHKEASMDRPKEVEEKVVGRKDDSAASEEERGDQDFDHLDYELVWDGGERILKVGDSSRSGVDGDGWPRTTTTPLANQLFVSEGWESDSRRALEELTRFWKSECQGSAKERSKQGVEEDTLIVPLLQMGPLQIRQETEAVPKILRMASSVPVRQGDEEVGSKPKPTLDLTSGYLSLYPPYRRILTSPTRREGEAEECLEPLIRILCASPRANGFFGSKGVSGWIPQGYTLLEKRFWQDLRSNRRLAPPPSSPSPNPSGPSEKGRSGVEIREWFKEGWTYHAKGIWLSPPPKSDSDRARPTVTHIGSSNYGSRSSDLDLECTLLISTESASLSERLGDEVERLRKDATQLVDQQLFQSRERKVSWKVYLAVWLVGHML</sequence>
<gene>
    <name evidence="1" type="ORF">IE53DRAFT_389472</name>
</gene>
<dbReference type="Proteomes" id="UP000245626">
    <property type="component" value="Unassembled WGS sequence"/>
</dbReference>
<proteinExistence type="predicted"/>
<dbReference type="EMBL" id="KZ820223">
    <property type="protein sequence ID" value="PWN48333.1"/>
    <property type="molecule type" value="Genomic_DNA"/>
</dbReference>
<evidence type="ECO:0000313" key="1">
    <source>
        <dbReference type="EMBL" id="PWN48333.1"/>
    </source>
</evidence>
<protein>
    <submittedName>
        <fullName evidence="1">Uncharacterized protein</fullName>
    </submittedName>
</protein>